<accession>A0ABQ3XNL8</accession>
<feature type="transmembrane region" description="Helical" evidence="1">
    <location>
        <begin position="39"/>
        <end position="63"/>
    </location>
</feature>
<name>A0ABQ3XNL8_9ACTN</name>
<feature type="transmembrane region" description="Helical" evidence="1">
    <location>
        <begin position="15"/>
        <end position="33"/>
    </location>
</feature>
<evidence type="ECO:0000256" key="1">
    <source>
        <dbReference type="SAM" id="Phobius"/>
    </source>
</evidence>
<evidence type="ECO:0000313" key="3">
    <source>
        <dbReference type="Proteomes" id="UP000612282"/>
    </source>
</evidence>
<keyword evidence="1" id="KW-0472">Membrane</keyword>
<proteinExistence type="predicted"/>
<gene>
    <name evidence="2" type="ORF">Aco03nite_085110</name>
</gene>
<keyword evidence="1" id="KW-0812">Transmembrane</keyword>
<reference evidence="2 3" key="1">
    <citation type="submission" date="2021-01" db="EMBL/GenBank/DDBJ databases">
        <title>Whole genome shotgun sequence of Actinoplanes couchii NBRC 106145.</title>
        <authorList>
            <person name="Komaki H."/>
            <person name="Tamura T."/>
        </authorList>
    </citation>
    <scope>NUCLEOTIDE SEQUENCE [LARGE SCALE GENOMIC DNA]</scope>
    <source>
        <strain evidence="2 3">NBRC 106145</strain>
    </source>
</reference>
<comment type="caution">
    <text evidence="2">The sequence shown here is derived from an EMBL/GenBank/DDBJ whole genome shotgun (WGS) entry which is preliminary data.</text>
</comment>
<dbReference type="EMBL" id="BOMG01000104">
    <property type="protein sequence ID" value="GID60107.1"/>
    <property type="molecule type" value="Genomic_DNA"/>
</dbReference>
<protein>
    <recommendedName>
        <fullName evidence="4">Integral membrane protein</fullName>
    </recommendedName>
</protein>
<keyword evidence="1" id="KW-1133">Transmembrane helix</keyword>
<keyword evidence="3" id="KW-1185">Reference proteome</keyword>
<sequence>MGDFVAVAGSRRVRVMLRVIGLVLTPLLAFWAWQAGDVWLAVLGAGVVVGTAVLIAGDVRALLRERRDAS</sequence>
<evidence type="ECO:0008006" key="4">
    <source>
        <dbReference type="Google" id="ProtNLM"/>
    </source>
</evidence>
<dbReference type="Proteomes" id="UP000612282">
    <property type="component" value="Unassembled WGS sequence"/>
</dbReference>
<evidence type="ECO:0000313" key="2">
    <source>
        <dbReference type="EMBL" id="GID60107.1"/>
    </source>
</evidence>
<dbReference type="RefSeq" id="WP_203806816.1">
    <property type="nucleotide sequence ID" value="NZ_BAAAQE010000094.1"/>
</dbReference>
<organism evidence="2 3">
    <name type="scientific">Actinoplanes couchii</name>
    <dbReference type="NCBI Taxonomy" id="403638"/>
    <lineage>
        <taxon>Bacteria</taxon>
        <taxon>Bacillati</taxon>
        <taxon>Actinomycetota</taxon>
        <taxon>Actinomycetes</taxon>
        <taxon>Micromonosporales</taxon>
        <taxon>Micromonosporaceae</taxon>
        <taxon>Actinoplanes</taxon>
    </lineage>
</organism>